<proteinExistence type="predicted"/>
<dbReference type="EMBL" id="CM037153">
    <property type="protein sequence ID" value="KAH7857503.1"/>
    <property type="molecule type" value="Genomic_DNA"/>
</dbReference>
<reference evidence="1 2" key="1">
    <citation type="journal article" date="2021" name="Hortic Res">
        <title>High-quality reference genome and annotation aids understanding of berry development for evergreen blueberry (Vaccinium darrowii).</title>
        <authorList>
            <person name="Yu J."/>
            <person name="Hulse-Kemp A.M."/>
            <person name="Babiker E."/>
            <person name="Staton M."/>
        </authorList>
    </citation>
    <scope>NUCLEOTIDE SEQUENCE [LARGE SCALE GENOMIC DNA]</scope>
    <source>
        <strain evidence="2">cv. NJ 8807/NJ 8810</strain>
        <tissue evidence="1">Young leaf</tissue>
    </source>
</reference>
<accession>A0ACB7YW38</accession>
<comment type="caution">
    <text evidence="1">The sequence shown here is derived from an EMBL/GenBank/DDBJ whole genome shotgun (WGS) entry which is preliminary data.</text>
</comment>
<dbReference type="Proteomes" id="UP000828048">
    <property type="component" value="Chromosome 3"/>
</dbReference>
<keyword evidence="2" id="KW-1185">Reference proteome</keyword>
<evidence type="ECO:0000313" key="2">
    <source>
        <dbReference type="Proteomes" id="UP000828048"/>
    </source>
</evidence>
<protein>
    <submittedName>
        <fullName evidence="1">Uncharacterized protein</fullName>
    </submittedName>
</protein>
<evidence type="ECO:0000313" key="1">
    <source>
        <dbReference type="EMBL" id="KAH7857503.1"/>
    </source>
</evidence>
<gene>
    <name evidence="1" type="ORF">Vadar_013441</name>
</gene>
<name>A0ACB7YW38_9ERIC</name>
<organism evidence="1 2">
    <name type="scientific">Vaccinium darrowii</name>
    <dbReference type="NCBI Taxonomy" id="229202"/>
    <lineage>
        <taxon>Eukaryota</taxon>
        <taxon>Viridiplantae</taxon>
        <taxon>Streptophyta</taxon>
        <taxon>Embryophyta</taxon>
        <taxon>Tracheophyta</taxon>
        <taxon>Spermatophyta</taxon>
        <taxon>Magnoliopsida</taxon>
        <taxon>eudicotyledons</taxon>
        <taxon>Gunneridae</taxon>
        <taxon>Pentapetalae</taxon>
        <taxon>asterids</taxon>
        <taxon>Ericales</taxon>
        <taxon>Ericaceae</taxon>
        <taxon>Vaccinioideae</taxon>
        <taxon>Vaccinieae</taxon>
        <taxon>Vaccinium</taxon>
    </lineage>
</organism>
<sequence>MAIGSGEFTHIDEDSTEDVAEMLYPRRRCCFCIPYRSSAVGLNWWRRMRTTETNPGGWWARGVGVLMKIREWSEIAAGPKWKTFIRRFNRSKSGKHVNFQYDALSYSLNFDDGAGQSCNLSDEEFGSRNFSSRYAAVPVSAKSSMDLGKEVVAFA</sequence>